<feature type="region of interest" description="Disordered" evidence="3">
    <location>
        <begin position="39"/>
        <end position="191"/>
    </location>
</feature>
<feature type="compositionally biased region" description="Low complexity" evidence="3">
    <location>
        <begin position="219"/>
        <end position="235"/>
    </location>
</feature>
<dbReference type="Pfam" id="PF02037">
    <property type="entry name" value="SAP"/>
    <property type="match status" value="1"/>
</dbReference>
<dbReference type="PROSITE" id="PS50800">
    <property type="entry name" value="SAP"/>
    <property type="match status" value="1"/>
</dbReference>
<dbReference type="SUPFAM" id="SSF68906">
    <property type="entry name" value="SAP domain"/>
    <property type="match status" value="1"/>
</dbReference>
<dbReference type="Proteomes" id="UP001344447">
    <property type="component" value="Unassembled WGS sequence"/>
</dbReference>
<dbReference type="InterPro" id="IPR052240">
    <property type="entry name" value="SAP_domain_ribonucleoprotein"/>
</dbReference>
<feature type="compositionally biased region" description="Basic and acidic residues" evidence="3">
    <location>
        <begin position="240"/>
        <end position="249"/>
    </location>
</feature>
<keyword evidence="1" id="KW-0597">Phosphoprotein</keyword>
<evidence type="ECO:0000256" key="3">
    <source>
        <dbReference type="SAM" id="MobiDB-lite"/>
    </source>
</evidence>
<comment type="caution">
    <text evidence="5">The sequence shown here is derived from an EMBL/GenBank/DDBJ whole genome shotgun (WGS) entry which is preliminary data.</text>
</comment>
<evidence type="ECO:0000256" key="1">
    <source>
        <dbReference type="ARBA" id="ARBA00022553"/>
    </source>
</evidence>
<protein>
    <recommendedName>
        <fullName evidence="4">SAP domain-containing protein</fullName>
    </recommendedName>
</protein>
<comment type="similarity">
    <text evidence="2">Belongs to the SAP domain-containing ribonucleoprotein family.</text>
</comment>
<dbReference type="GO" id="GO:0016973">
    <property type="term" value="P:poly(A)+ mRNA export from nucleus"/>
    <property type="evidence" value="ECO:0007669"/>
    <property type="project" value="TreeGrafter"/>
</dbReference>
<proteinExistence type="inferred from homology"/>
<dbReference type="InterPro" id="IPR003034">
    <property type="entry name" value="SAP_dom"/>
</dbReference>
<sequence>MLSKEDVEKMNVKELQKELSTFGLDTKGKKAELQTRLLEHINKNDTNTSSSSSVTSPTTTQKSDTSSNESIKNNTSPTTGTAPTTTAAATPTSTKSQNNGNENMDVGTMTEEERRIHRLNKFAPGGATAAAGAPSTTSSSSSSSSSPKKNKIPTAAALEEEKRKRLLKFGTAPISITSPPPLPEPKVKVPKSKIHVNKKEEIYGSVNEVIDRKKKFGLTSSPTKSTTVNTTSASSNGLSVEERKKKFSK</sequence>
<feature type="compositionally biased region" description="Low complexity" evidence="3">
    <location>
        <begin position="46"/>
        <end position="60"/>
    </location>
</feature>
<dbReference type="InterPro" id="IPR036361">
    <property type="entry name" value="SAP_dom_sf"/>
</dbReference>
<name>A0AAN7Z316_9MYCE</name>
<reference evidence="5 6" key="1">
    <citation type="submission" date="2023-11" db="EMBL/GenBank/DDBJ databases">
        <title>Dfirmibasis_genome.</title>
        <authorList>
            <person name="Edelbroek B."/>
            <person name="Kjellin J."/>
            <person name="Jerlstrom-Hultqvist J."/>
            <person name="Soderbom F."/>
        </authorList>
    </citation>
    <scope>NUCLEOTIDE SEQUENCE [LARGE SCALE GENOMIC DNA]</scope>
    <source>
        <strain evidence="5 6">TNS-C-14</strain>
    </source>
</reference>
<organism evidence="5 6">
    <name type="scientific">Dictyostelium firmibasis</name>
    <dbReference type="NCBI Taxonomy" id="79012"/>
    <lineage>
        <taxon>Eukaryota</taxon>
        <taxon>Amoebozoa</taxon>
        <taxon>Evosea</taxon>
        <taxon>Eumycetozoa</taxon>
        <taxon>Dictyostelia</taxon>
        <taxon>Dictyosteliales</taxon>
        <taxon>Dictyosteliaceae</taxon>
        <taxon>Dictyostelium</taxon>
    </lineage>
</organism>
<feature type="compositionally biased region" description="Polar residues" evidence="3">
    <location>
        <begin position="61"/>
        <end position="74"/>
    </location>
</feature>
<feature type="domain" description="SAP" evidence="4">
    <location>
        <begin position="7"/>
        <end position="41"/>
    </location>
</feature>
<dbReference type="GO" id="GO:0005634">
    <property type="term" value="C:nucleus"/>
    <property type="evidence" value="ECO:0007669"/>
    <property type="project" value="TreeGrafter"/>
</dbReference>
<feature type="compositionally biased region" description="Low complexity" evidence="3">
    <location>
        <begin position="75"/>
        <end position="94"/>
    </location>
</feature>
<dbReference type="SMART" id="SM00513">
    <property type="entry name" value="SAP"/>
    <property type="match status" value="1"/>
</dbReference>
<keyword evidence="6" id="KW-1185">Reference proteome</keyword>
<dbReference type="Gene3D" id="1.10.720.30">
    <property type="entry name" value="SAP domain"/>
    <property type="match status" value="1"/>
</dbReference>
<evidence type="ECO:0000313" key="6">
    <source>
        <dbReference type="Proteomes" id="UP001344447"/>
    </source>
</evidence>
<evidence type="ECO:0000256" key="2">
    <source>
        <dbReference type="ARBA" id="ARBA00046328"/>
    </source>
</evidence>
<dbReference type="AlphaFoldDB" id="A0AAN7Z316"/>
<dbReference type="EMBL" id="JAVFKY010000001">
    <property type="protein sequence ID" value="KAK5582485.1"/>
    <property type="molecule type" value="Genomic_DNA"/>
</dbReference>
<dbReference type="PANTHER" id="PTHR46551">
    <property type="entry name" value="SAP DOMAIN-CONTAINING RIBONUCLEOPROTEIN"/>
    <property type="match status" value="1"/>
</dbReference>
<evidence type="ECO:0000259" key="4">
    <source>
        <dbReference type="PROSITE" id="PS50800"/>
    </source>
</evidence>
<feature type="compositionally biased region" description="Low complexity" evidence="3">
    <location>
        <begin position="123"/>
        <end position="147"/>
    </location>
</feature>
<accession>A0AAN7Z316</accession>
<evidence type="ECO:0000313" key="5">
    <source>
        <dbReference type="EMBL" id="KAK5582485.1"/>
    </source>
</evidence>
<gene>
    <name evidence="5" type="ORF">RB653_004070</name>
</gene>
<dbReference type="PANTHER" id="PTHR46551:SF1">
    <property type="entry name" value="SAP DOMAIN-CONTAINING RIBONUCLEOPROTEIN"/>
    <property type="match status" value="1"/>
</dbReference>
<feature type="region of interest" description="Disordered" evidence="3">
    <location>
        <begin position="218"/>
        <end position="249"/>
    </location>
</feature>